<feature type="region of interest" description="Disordered" evidence="7">
    <location>
        <begin position="25"/>
        <end position="124"/>
    </location>
</feature>
<dbReference type="InterPro" id="IPR038933">
    <property type="entry name" value="Ovate"/>
</dbReference>
<accession>A0AA88RG06</accession>
<dbReference type="PANTHER" id="PTHR33057:SF151">
    <property type="entry name" value="TRANSCRIPTION REPRESSOR OFP1"/>
    <property type="match status" value="1"/>
</dbReference>
<dbReference type="GO" id="GO:0003677">
    <property type="term" value="F:DNA binding"/>
    <property type="evidence" value="ECO:0007669"/>
    <property type="project" value="InterPro"/>
</dbReference>
<comment type="function">
    <text evidence="6">Transcriptional repressor that regulates multiple aspects of plant growth and development.</text>
</comment>
<dbReference type="GO" id="GO:0045892">
    <property type="term" value="P:negative regulation of DNA-templated transcription"/>
    <property type="evidence" value="ECO:0007669"/>
    <property type="project" value="UniProtKB-UniRule"/>
</dbReference>
<keyword evidence="5 6" id="KW-0539">Nucleus</keyword>
<protein>
    <recommendedName>
        <fullName evidence="6">Transcription repressor</fullName>
    </recommendedName>
    <alternativeName>
        <fullName evidence="6">Ovate family protein</fullName>
    </alternativeName>
</protein>
<evidence type="ECO:0000256" key="2">
    <source>
        <dbReference type="ARBA" id="ARBA00022491"/>
    </source>
</evidence>
<evidence type="ECO:0000256" key="4">
    <source>
        <dbReference type="ARBA" id="ARBA00023163"/>
    </source>
</evidence>
<dbReference type="Pfam" id="PF13724">
    <property type="entry name" value="DNA_binding_2"/>
    <property type="match status" value="1"/>
</dbReference>
<evidence type="ECO:0000313" key="10">
    <source>
        <dbReference type="Proteomes" id="UP001187471"/>
    </source>
</evidence>
<dbReference type="InterPro" id="IPR025830">
    <property type="entry name" value="DNA_bnd_dom_ovate"/>
</dbReference>
<feature type="compositionally biased region" description="Basic and acidic residues" evidence="7">
    <location>
        <begin position="205"/>
        <end position="218"/>
    </location>
</feature>
<feature type="compositionally biased region" description="Low complexity" evidence="7">
    <location>
        <begin position="41"/>
        <end position="52"/>
    </location>
</feature>
<evidence type="ECO:0000256" key="1">
    <source>
        <dbReference type="ARBA" id="ARBA00004123"/>
    </source>
</evidence>
<dbReference type="PROSITE" id="PS51754">
    <property type="entry name" value="OVATE"/>
    <property type="match status" value="1"/>
</dbReference>
<evidence type="ECO:0000256" key="6">
    <source>
        <dbReference type="RuleBase" id="RU367028"/>
    </source>
</evidence>
<evidence type="ECO:0000256" key="5">
    <source>
        <dbReference type="ARBA" id="ARBA00023242"/>
    </source>
</evidence>
<feature type="compositionally biased region" description="Basic and acidic residues" evidence="7">
    <location>
        <begin position="70"/>
        <end position="79"/>
    </location>
</feature>
<dbReference type="Proteomes" id="UP001187471">
    <property type="component" value="Unassembled WGS sequence"/>
</dbReference>
<keyword evidence="3 6" id="KW-0805">Transcription regulation</keyword>
<reference evidence="9" key="1">
    <citation type="submission" date="2022-12" db="EMBL/GenBank/DDBJ databases">
        <title>Draft genome assemblies for two species of Escallonia (Escalloniales).</title>
        <authorList>
            <person name="Chanderbali A."/>
            <person name="Dervinis C."/>
            <person name="Anghel I."/>
            <person name="Soltis D."/>
            <person name="Soltis P."/>
            <person name="Zapata F."/>
        </authorList>
    </citation>
    <scope>NUCLEOTIDE SEQUENCE</scope>
    <source>
        <strain evidence="9">UCBG92.1500</strain>
        <tissue evidence="9">Leaf</tissue>
    </source>
</reference>
<dbReference type="NCBIfam" id="TIGR01568">
    <property type="entry name" value="A_thal_3678"/>
    <property type="match status" value="1"/>
</dbReference>
<keyword evidence="10" id="KW-1185">Reference proteome</keyword>
<comment type="subcellular location">
    <subcellularLocation>
        <location evidence="1 6">Nucleus</location>
    </subcellularLocation>
</comment>
<sequence length="360" mass="40793">MGKYRFKLADMIPNAWFYKLKDMSKSRNQNSTHPTKKKHQPTSSSSSSLLTAPPQPPSLPPKLEQPQLSDQRKSYHFPRDLATTPPTNPPTSHHNSPDPPRKSSKKRRSTRKNRASPRLVTSSFSAGCSCHGTMKSVWASAEYSTSSSEQESLLPEFTSSDNMVSLSTSCKCNVHQNFIADSNFEHLDGFDTVSKTDLPPIITKLDQREKSDSSKEQRTSSIRRFSLHSPGLKLRTNSPRIANKKLNQANGRRSVSSVSSSSSRRSLSESCAVVKSSKDPQRDFKESMVEMIMENNIRASKDLEDLLACYLLLNSDEYHELIIKTPIIMIRYAYELSGLQIQYYKAQMIEHIQLNARYRR</sequence>
<proteinExistence type="predicted"/>
<keyword evidence="4 6" id="KW-0804">Transcription</keyword>
<feature type="domain" description="OVATE" evidence="8">
    <location>
        <begin position="273"/>
        <end position="332"/>
    </location>
</feature>
<dbReference type="EMBL" id="JAVXUO010001488">
    <property type="protein sequence ID" value="KAK2981816.1"/>
    <property type="molecule type" value="Genomic_DNA"/>
</dbReference>
<evidence type="ECO:0000259" key="8">
    <source>
        <dbReference type="PROSITE" id="PS51754"/>
    </source>
</evidence>
<evidence type="ECO:0000313" key="9">
    <source>
        <dbReference type="EMBL" id="KAK2981816.1"/>
    </source>
</evidence>
<organism evidence="9 10">
    <name type="scientific">Escallonia rubra</name>
    <dbReference type="NCBI Taxonomy" id="112253"/>
    <lineage>
        <taxon>Eukaryota</taxon>
        <taxon>Viridiplantae</taxon>
        <taxon>Streptophyta</taxon>
        <taxon>Embryophyta</taxon>
        <taxon>Tracheophyta</taxon>
        <taxon>Spermatophyta</taxon>
        <taxon>Magnoliopsida</taxon>
        <taxon>eudicotyledons</taxon>
        <taxon>Gunneridae</taxon>
        <taxon>Pentapetalae</taxon>
        <taxon>asterids</taxon>
        <taxon>campanulids</taxon>
        <taxon>Escalloniales</taxon>
        <taxon>Escalloniaceae</taxon>
        <taxon>Escallonia</taxon>
    </lineage>
</organism>
<evidence type="ECO:0000256" key="7">
    <source>
        <dbReference type="SAM" id="MobiDB-lite"/>
    </source>
</evidence>
<gene>
    <name evidence="9" type="ORF">RJ640_010333</name>
</gene>
<comment type="caution">
    <text evidence="9">The sequence shown here is derived from an EMBL/GenBank/DDBJ whole genome shotgun (WGS) entry which is preliminary data.</text>
</comment>
<dbReference type="InterPro" id="IPR006458">
    <property type="entry name" value="Ovate_C"/>
</dbReference>
<dbReference type="PANTHER" id="PTHR33057">
    <property type="entry name" value="TRANSCRIPTION REPRESSOR OFP7-RELATED"/>
    <property type="match status" value="1"/>
</dbReference>
<feature type="compositionally biased region" description="Basic residues" evidence="7">
    <location>
        <begin position="102"/>
        <end position="115"/>
    </location>
</feature>
<dbReference type="GO" id="GO:0005634">
    <property type="term" value="C:nucleus"/>
    <property type="evidence" value="ECO:0007669"/>
    <property type="project" value="UniProtKB-SubCell"/>
</dbReference>
<name>A0AA88RG06_9ASTE</name>
<feature type="region of interest" description="Disordered" evidence="7">
    <location>
        <begin position="203"/>
        <end position="222"/>
    </location>
</feature>
<keyword evidence="2 6" id="KW-0678">Repressor</keyword>
<dbReference type="Pfam" id="PF04844">
    <property type="entry name" value="Ovate"/>
    <property type="match status" value="1"/>
</dbReference>
<dbReference type="AlphaFoldDB" id="A0AA88RG06"/>
<evidence type="ECO:0000256" key="3">
    <source>
        <dbReference type="ARBA" id="ARBA00023015"/>
    </source>
</evidence>